<evidence type="ECO:0000256" key="1">
    <source>
        <dbReference type="SAM" id="Coils"/>
    </source>
</evidence>
<organism evidence="2 3">
    <name type="scientific">Paralimibaculum aggregatum</name>
    <dbReference type="NCBI Taxonomy" id="3036245"/>
    <lineage>
        <taxon>Bacteria</taxon>
        <taxon>Pseudomonadati</taxon>
        <taxon>Pseudomonadota</taxon>
        <taxon>Alphaproteobacteria</taxon>
        <taxon>Rhodobacterales</taxon>
        <taxon>Paracoccaceae</taxon>
        <taxon>Paralimibaculum</taxon>
    </lineage>
</organism>
<gene>
    <name evidence="2" type="ORF">LNKW23_03270</name>
</gene>
<dbReference type="Proteomes" id="UP001239909">
    <property type="component" value="Unassembled WGS sequence"/>
</dbReference>
<sequence length="326" mass="34722">MSATATADPKEFLDTPVVRRYLGEIVNATEAALTLAGRNLQSGALKACTAATLATYRGDVAACEASYGDFNDAWNRVISGRARDLDDFEGAYQTHLIALEIVEEMNVPFSAVVDAALGVKLTLFFTLVGQVSGHARTFLAIRQKLDQTRRDLEKLKRILKGKAAKTALGAAIAGATLAAGPIGVAATLGIAVSATAAGMVIDKVVGAGGSMTRYQAAHKTSETMLSCYDQLDRVKVRGLGPMLSFVAISLDAAETAQAAALKAAIDKRVKALEKDFKRALKDFERQSRELEAAARAARTAHDRAVRAANGFASRKAERERLLRELP</sequence>
<comment type="caution">
    <text evidence="2">The sequence shown here is derived from an EMBL/GenBank/DDBJ whole genome shotgun (WGS) entry which is preliminary data.</text>
</comment>
<feature type="coiled-coil region" evidence="1">
    <location>
        <begin position="138"/>
        <end position="165"/>
    </location>
</feature>
<protein>
    <submittedName>
        <fullName evidence="2">Uncharacterized protein</fullName>
    </submittedName>
</protein>
<evidence type="ECO:0000313" key="2">
    <source>
        <dbReference type="EMBL" id="GMG81115.1"/>
    </source>
</evidence>
<dbReference type="RefSeq" id="WP_285669744.1">
    <property type="nucleotide sequence ID" value="NZ_BSYI01000002.1"/>
</dbReference>
<evidence type="ECO:0000313" key="3">
    <source>
        <dbReference type="Proteomes" id="UP001239909"/>
    </source>
</evidence>
<reference evidence="2 3" key="1">
    <citation type="submission" date="2023-04" db="EMBL/GenBank/DDBJ databases">
        <title>Marinoamorphus aggregata gen. nov., sp. Nov., isolate from tissue of brittle star Ophioplocus japonicus.</title>
        <authorList>
            <person name="Kawano K."/>
            <person name="Sawayama S."/>
            <person name="Nakagawa S."/>
        </authorList>
    </citation>
    <scope>NUCLEOTIDE SEQUENCE [LARGE SCALE GENOMIC DNA]</scope>
    <source>
        <strain evidence="2 3">NKW23</strain>
    </source>
</reference>
<name>A0ABQ6LLE8_9RHOB</name>
<feature type="coiled-coil region" evidence="1">
    <location>
        <begin position="262"/>
        <end position="300"/>
    </location>
</feature>
<keyword evidence="3" id="KW-1185">Reference proteome</keyword>
<dbReference type="EMBL" id="BSYI01000002">
    <property type="protein sequence ID" value="GMG81115.1"/>
    <property type="molecule type" value="Genomic_DNA"/>
</dbReference>
<accession>A0ABQ6LLE8</accession>
<proteinExistence type="predicted"/>
<keyword evidence="1" id="KW-0175">Coiled coil</keyword>